<sequence>MEEQYFFHVISDIPKKVGEHIILDDKHPNGVHKRVYEELETVNDIYNNPEKYKDTELTHKVDVALRELALEKVRKEKYSEYPSRMASLYVSKSYEEAERWGDYFAKLGRPTFGIAKIKVTGRVFEGDAYKCFDGVTDEQENLRMAEIYWQNGANEDGHESIVEILADGDIEIVEMVKDINANTEYKYFELREKPDLKDMDADWFHKKWGVPKDAYLECMTAYLNKETENGWYLCMLGDQIVGGLGVIDNDFHDRKDLSPNVCAVYTEEAHRGQGIAGNLLNLVVENMNKKGISPLYLVTDHTGFYERYGWEFYCMAQGDDEPEQTRLYIHR</sequence>
<proteinExistence type="predicted"/>
<dbReference type="InterPro" id="IPR018840">
    <property type="entry name" value="DUF2441"/>
</dbReference>
<dbReference type="AlphaFoldDB" id="A0A1M6FBU5"/>
<dbReference type="Proteomes" id="UP000184185">
    <property type="component" value="Unassembled WGS sequence"/>
</dbReference>
<dbReference type="Gene3D" id="1.10.3800.10">
    <property type="entry name" value="ADP-ribosylation domain"/>
    <property type="match status" value="1"/>
</dbReference>
<gene>
    <name evidence="2" type="ORF">SAMN02745725_01452</name>
</gene>
<dbReference type="Gene3D" id="3.20.170.10">
    <property type="entry name" value="ADP-ribosylation domain"/>
    <property type="match status" value="1"/>
</dbReference>
<name>A0A1M6FBU5_PSEXY</name>
<protein>
    <submittedName>
        <fullName evidence="2">Acetyltransferase (GNAT) domain-containing protein</fullName>
    </submittedName>
</protein>
<evidence type="ECO:0000313" key="3">
    <source>
        <dbReference type="Proteomes" id="UP000184185"/>
    </source>
</evidence>
<dbReference type="InterPro" id="IPR000182">
    <property type="entry name" value="GNAT_dom"/>
</dbReference>
<dbReference type="OrthoDB" id="1999918at2"/>
<evidence type="ECO:0000259" key="1">
    <source>
        <dbReference type="PROSITE" id="PS51186"/>
    </source>
</evidence>
<dbReference type="Pfam" id="PF10386">
    <property type="entry name" value="DUF2441"/>
    <property type="match status" value="1"/>
</dbReference>
<feature type="domain" description="N-acetyltransferase" evidence="1">
    <location>
        <begin position="183"/>
        <end position="331"/>
    </location>
</feature>
<dbReference type="PROSITE" id="PS51186">
    <property type="entry name" value="GNAT"/>
    <property type="match status" value="1"/>
</dbReference>
<dbReference type="RefSeq" id="WP_083572435.1">
    <property type="nucleotide sequence ID" value="NZ_FQYQ01000007.1"/>
</dbReference>
<reference evidence="2 3" key="1">
    <citation type="submission" date="2016-11" db="EMBL/GenBank/DDBJ databases">
        <authorList>
            <person name="Jaros S."/>
            <person name="Januszkiewicz K."/>
            <person name="Wedrychowicz H."/>
        </authorList>
    </citation>
    <scope>NUCLEOTIDE SEQUENCE [LARGE SCALE GENOMIC DNA]</scope>
    <source>
        <strain evidence="2 3">DSM 14809</strain>
    </source>
</reference>
<keyword evidence="2" id="KW-0808">Transferase</keyword>
<evidence type="ECO:0000313" key="2">
    <source>
        <dbReference type="EMBL" id="SHI95208.1"/>
    </source>
</evidence>
<keyword evidence="3" id="KW-1185">Reference proteome</keyword>
<dbReference type="CDD" id="cd04301">
    <property type="entry name" value="NAT_SF"/>
    <property type="match status" value="1"/>
</dbReference>
<dbReference type="SUPFAM" id="SSF56399">
    <property type="entry name" value="ADP-ribosylation"/>
    <property type="match status" value="1"/>
</dbReference>
<dbReference type="Pfam" id="PF13527">
    <property type="entry name" value="Acetyltransf_9"/>
    <property type="match status" value="1"/>
</dbReference>
<accession>A0A1M6FBU5</accession>
<dbReference type="EMBL" id="FQYQ01000007">
    <property type="protein sequence ID" value="SHI95208.1"/>
    <property type="molecule type" value="Genomic_DNA"/>
</dbReference>
<dbReference type="GO" id="GO:0016747">
    <property type="term" value="F:acyltransferase activity, transferring groups other than amino-acyl groups"/>
    <property type="evidence" value="ECO:0007669"/>
    <property type="project" value="InterPro"/>
</dbReference>
<dbReference type="Gene3D" id="3.40.630.30">
    <property type="match status" value="1"/>
</dbReference>
<organism evidence="2 3">
    <name type="scientific">Pseudobutyrivibrio xylanivorans DSM 14809</name>
    <dbReference type="NCBI Taxonomy" id="1123012"/>
    <lineage>
        <taxon>Bacteria</taxon>
        <taxon>Bacillati</taxon>
        <taxon>Bacillota</taxon>
        <taxon>Clostridia</taxon>
        <taxon>Lachnospirales</taxon>
        <taxon>Lachnospiraceae</taxon>
        <taxon>Pseudobutyrivibrio</taxon>
    </lineage>
</organism>
<dbReference type="InterPro" id="IPR016181">
    <property type="entry name" value="Acyl_CoA_acyltransferase"/>
</dbReference>
<dbReference type="SUPFAM" id="SSF55729">
    <property type="entry name" value="Acyl-CoA N-acyltransferases (Nat)"/>
    <property type="match status" value="1"/>
</dbReference>